<dbReference type="Gene3D" id="3.40.50.300">
    <property type="entry name" value="P-loop containing nucleotide triphosphate hydrolases"/>
    <property type="match status" value="1"/>
</dbReference>
<accession>A0A068R315</accession>
<dbReference type="EMBL" id="FO704551">
    <property type="protein sequence ID" value="CDG21271.1"/>
    <property type="molecule type" value="Genomic_DNA"/>
</dbReference>
<dbReference type="GO" id="GO:0005886">
    <property type="term" value="C:plasma membrane"/>
    <property type="evidence" value="ECO:0007669"/>
    <property type="project" value="UniProtKB-SubCell"/>
</dbReference>
<evidence type="ECO:0000256" key="3">
    <source>
        <dbReference type="ARBA" id="ARBA00022989"/>
    </source>
</evidence>
<evidence type="ECO:0000256" key="1">
    <source>
        <dbReference type="ARBA" id="ARBA00004651"/>
    </source>
</evidence>
<dbReference type="SUPFAM" id="SSF52540">
    <property type="entry name" value="P-loop containing nucleoside triphosphate hydrolases"/>
    <property type="match status" value="1"/>
</dbReference>
<name>A0A068R315_9GAMM</name>
<dbReference type="AlphaFoldDB" id="A0A068R315"/>
<gene>
    <name evidence="6" type="ORF">XPG1_1616</name>
</gene>
<dbReference type="GO" id="GO:0034040">
    <property type="term" value="F:ATPase-coupled lipid transmembrane transporter activity"/>
    <property type="evidence" value="ECO:0007669"/>
    <property type="project" value="TreeGrafter"/>
</dbReference>
<sequence>MLITILLLFATITLLSGIIPLLNVTVLTQVGEKHIAEIEEIATQVSGSLTAPVKHDIHVNNISFSYPGTHQPAIQNVSFYAPQGSMTAIVGSSGSGKSTLAYLLLSFYQLDKGEIRLGGHPIHHKVPPTRGAHCAYRQFTE</sequence>
<evidence type="ECO:0000256" key="2">
    <source>
        <dbReference type="ARBA" id="ARBA00022692"/>
    </source>
</evidence>
<keyword evidence="4" id="KW-0472">Membrane</keyword>
<dbReference type="Gene3D" id="1.20.1560.10">
    <property type="entry name" value="ABC transporter type 1, transmembrane domain"/>
    <property type="match status" value="1"/>
</dbReference>
<protein>
    <submittedName>
        <fullName evidence="6">Putative inner membrane abc-transporter</fullName>
    </submittedName>
</protein>
<dbReference type="InterPro" id="IPR003439">
    <property type="entry name" value="ABC_transporter-like_ATP-bd"/>
</dbReference>
<organism evidence="6 7">
    <name type="scientific">Xenorhabdus poinarii G6</name>
    <dbReference type="NCBI Taxonomy" id="1354304"/>
    <lineage>
        <taxon>Bacteria</taxon>
        <taxon>Pseudomonadati</taxon>
        <taxon>Pseudomonadota</taxon>
        <taxon>Gammaproteobacteria</taxon>
        <taxon>Enterobacterales</taxon>
        <taxon>Morganellaceae</taxon>
        <taxon>Xenorhabdus</taxon>
    </lineage>
</organism>
<proteinExistence type="predicted"/>
<evidence type="ECO:0000313" key="6">
    <source>
        <dbReference type="EMBL" id="CDG21271.1"/>
    </source>
</evidence>
<dbReference type="GO" id="GO:0005524">
    <property type="term" value="F:ATP binding"/>
    <property type="evidence" value="ECO:0007669"/>
    <property type="project" value="InterPro"/>
</dbReference>
<evidence type="ECO:0000256" key="4">
    <source>
        <dbReference type="ARBA" id="ARBA00023136"/>
    </source>
</evidence>
<dbReference type="HOGENOM" id="CLU_1824594_0_0_6"/>
<dbReference type="Proteomes" id="UP000032735">
    <property type="component" value="Chromosome"/>
</dbReference>
<evidence type="ECO:0000313" key="7">
    <source>
        <dbReference type="Proteomes" id="UP000032735"/>
    </source>
</evidence>
<dbReference type="InterPro" id="IPR036640">
    <property type="entry name" value="ABC1_TM_sf"/>
</dbReference>
<dbReference type="InterPro" id="IPR027417">
    <property type="entry name" value="P-loop_NTPase"/>
</dbReference>
<dbReference type="RefSeq" id="WP_045958492.1">
    <property type="nucleotide sequence ID" value="NZ_FO704551.1"/>
</dbReference>
<keyword evidence="7" id="KW-1185">Reference proteome</keyword>
<dbReference type="GO" id="GO:0016887">
    <property type="term" value="F:ATP hydrolysis activity"/>
    <property type="evidence" value="ECO:0007669"/>
    <property type="project" value="InterPro"/>
</dbReference>
<dbReference type="PANTHER" id="PTHR24221:SF632">
    <property type="entry name" value="ATP-DEPENDENT LIPID A-CORE FLIPPASE"/>
    <property type="match status" value="1"/>
</dbReference>
<dbReference type="KEGG" id="xpo:XPG1_1616"/>
<dbReference type="Pfam" id="PF00005">
    <property type="entry name" value="ABC_tran"/>
    <property type="match status" value="1"/>
</dbReference>
<dbReference type="PANTHER" id="PTHR24221">
    <property type="entry name" value="ATP-BINDING CASSETTE SUB-FAMILY B"/>
    <property type="match status" value="1"/>
</dbReference>
<evidence type="ECO:0000259" key="5">
    <source>
        <dbReference type="Pfam" id="PF00005"/>
    </source>
</evidence>
<keyword evidence="3" id="KW-1133">Transmembrane helix</keyword>
<dbReference type="STRING" id="1354304.XPG1_1616"/>
<comment type="subcellular location">
    <subcellularLocation>
        <location evidence="1">Cell membrane</location>
        <topology evidence="1">Multi-pass membrane protein</topology>
    </subcellularLocation>
</comment>
<feature type="domain" description="ABC transporter" evidence="5">
    <location>
        <begin position="75"/>
        <end position="130"/>
    </location>
</feature>
<dbReference type="InterPro" id="IPR039421">
    <property type="entry name" value="Type_1_exporter"/>
</dbReference>
<keyword evidence="2" id="KW-0812">Transmembrane</keyword>
<reference evidence="6 7" key="1">
    <citation type="submission" date="2013-07" db="EMBL/GenBank/DDBJ databases">
        <authorList>
            <person name="Genoscope - CEA"/>
        </authorList>
    </citation>
    <scope>NUCLEOTIDE SEQUENCE [LARGE SCALE GENOMIC DNA]</scope>
    <source>
        <strain evidence="6 7">G6</strain>
    </source>
</reference>